<accession>A0A077Y641</accession>
<evidence type="ECO:0000256" key="1">
    <source>
        <dbReference type="ARBA" id="ARBA00001974"/>
    </source>
</evidence>
<gene>
    <name evidence="13" type="ORF">PY17X_1123500</name>
    <name evidence="12" type="ORF">PYYM_1124400</name>
</gene>
<organism evidence="12 15">
    <name type="scientific">Plasmodium yoelii</name>
    <dbReference type="NCBI Taxonomy" id="5861"/>
    <lineage>
        <taxon>Eukaryota</taxon>
        <taxon>Sar</taxon>
        <taxon>Alveolata</taxon>
        <taxon>Apicomplexa</taxon>
        <taxon>Aconoidasida</taxon>
        <taxon>Haemosporida</taxon>
        <taxon>Plasmodiidae</taxon>
        <taxon>Plasmodium</taxon>
        <taxon>Plasmodium (Vinckeia)</taxon>
    </lineage>
</organism>
<dbReference type="Pfam" id="PF00175">
    <property type="entry name" value="NAD_binding_1"/>
    <property type="match status" value="1"/>
</dbReference>
<dbReference type="EC" id="1.18.1.2" evidence="3"/>
<reference evidence="14 15" key="1">
    <citation type="journal article" date="2014" name="BMC Biol.">
        <title>A comprehensive evaluation of rodent malaria parasite genomes and gene expression.</title>
        <authorList>
            <person name="Otto T.D."/>
            <person name="Bohme U."/>
            <person name="Jackson A.P."/>
            <person name="Hunt M."/>
            <person name="Franke-Fayard B."/>
            <person name="Hoeijmakers W.A."/>
            <person name="Religa A.A."/>
            <person name="Robertson L."/>
            <person name="Sanders M."/>
            <person name="Ogun S.A."/>
            <person name="Cunningham D."/>
            <person name="Erhart A."/>
            <person name="Billker O."/>
            <person name="Khan S.M."/>
            <person name="Stunnenberg H.G."/>
            <person name="Langhorne J."/>
            <person name="Holder A.A."/>
            <person name="Waters A.P."/>
            <person name="Newbold C.I."/>
            <person name="Pain A."/>
            <person name="Berriman M."/>
            <person name="Janse C.J."/>
        </authorList>
    </citation>
    <scope>NUCLEOTIDE SEQUENCE [LARGE SCALE GENOMIC DNA]</scope>
    <source>
        <strain evidence="13 14">17X</strain>
        <strain evidence="12 15">YM</strain>
    </source>
</reference>
<reference evidence="13" key="2">
    <citation type="submission" date="2014-05" db="EMBL/GenBank/DDBJ databases">
        <authorList>
            <person name="Aslett M.A."/>
            <person name="De Silva N."/>
        </authorList>
    </citation>
    <scope>NUCLEOTIDE SEQUENCE</scope>
    <source>
        <strain evidence="13">17X</strain>
    </source>
</reference>
<dbReference type="InterPro" id="IPR017927">
    <property type="entry name" value="FAD-bd_FR_type"/>
</dbReference>
<dbReference type="Proteomes" id="UP000072874">
    <property type="component" value="Chromosome 11"/>
</dbReference>
<feature type="binding site" evidence="10">
    <location>
        <position position="193"/>
    </location>
    <ligand>
        <name>NADP(+)</name>
        <dbReference type="ChEBI" id="CHEBI:58349"/>
    </ligand>
</feature>
<dbReference type="Gene3D" id="2.40.30.10">
    <property type="entry name" value="Translation factors"/>
    <property type="match status" value="1"/>
</dbReference>
<dbReference type="Proteomes" id="UP000072904">
    <property type="component" value="Chromosome 11"/>
</dbReference>
<proteinExistence type="inferred from homology"/>
<keyword evidence="6 9" id="KW-0521">NADP</keyword>
<protein>
    <recommendedName>
        <fullName evidence="3">ferredoxin--NADP(+) reductase</fullName>
        <ecNumber evidence="3">1.18.1.2</ecNumber>
    </recommendedName>
</protein>
<evidence type="ECO:0000256" key="2">
    <source>
        <dbReference type="ARBA" id="ARBA00008312"/>
    </source>
</evidence>
<dbReference type="PANTHER" id="PTHR43314">
    <property type="match status" value="1"/>
</dbReference>
<dbReference type="GO" id="GO:0004324">
    <property type="term" value="F:ferredoxin-NADP+ reductase activity"/>
    <property type="evidence" value="ECO:0007669"/>
    <property type="project" value="UniProtKB-EC"/>
</dbReference>
<dbReference type="GeneID" id="3792230"/>
<dbReference type="InterPro" id="IPR039261">
    <property type="entry name" value="FNR_nucleotide-bd"/>
</dbReference>
<dbReference type="EMBL" id="LK934639">
    <property type="protein sequence ID" value="CDU18923.1"/>
    <property type="molecule type" value="Genomic_DNA"/>
</dbReference>
<evidence type="ECO:0000256" key="6">
    <source>
        <dbReference type="ARBA" id="ARBA00022857"/>
    </source>
</evidence>
<dbReference type="OrthoDB" id="1688044at2759"/>
<comment type="catalytic activity">
    <reaction evidence="8">
        <text>2 reduced [2Fe-2S]-[ferredoxin] + NADP(+) + H(+) = 2 oxidized [2Fe-2S]-[ferredoxin] + NADPH</text>
        <dbReference type="Rhea" id="RHEA:20125"/>
        <dbReference type="Rhea" id="RHEA-COMP:10000"/>
        <dbReference type="Rhea" id="RHEA-COMP:10001"/>
        <dbReference type="ChEBI" id="CHEBI:15378"/>
        <dbReference type="ChEBI" id="CHEBI:33737"/>
        <dbReference type="ChEBI" id="CHEBI:33738"/>
        <dbReference type="ChEBI" id="CHEBI:57783"/>
        <dbReference type="ChEBI" id="CHEBI:58349"/>
        <dbReference type="EC" id="1.18.1.2"/>
    </reaction>
</comment>
<dbReference type="VEuPathDB" id="PlasmoDB:PY06273"/>
<evidence type="ECO:0000313" key="15">
    <source>
        <dbReference type="Proteomes" id="UP000072904"/>
    </source>
</evidence>
<evidence type="ECO:0000256" key="8">
    <source>
        <dbReference type="ARBA" id="ARBA00047776"/>
    </source>
</evidence>
<feature type="domain" description="FAD-binding FR-type" evidence="11">
    <location>
        <begin position="85"/>
        <end position="251"/>
    </location>
</feature>
<dbReference type="InterPro" id="IPR015701">
    <property type="entry name" value="FNR"/>
</dbReference>
<evidence type="ECO:0000256" key="5">
    <source>
        <dbReference type="ARBA" id="ARBA00022827"/>
    </source>
</evidence>
<keyword evidence="7 9" id="KW-0560">Oxidoreductase</keyword>
<dbReference type="PROSITE" id="PS51384">
    <property type="entry name" value="FAD_FR"/>
    <property type="match status" value="1"/>
</dbReference>
<dbReference type="SUPFAM" id="SSF63380">
    <property type="entry name" value="Riboflavin synthase domain-like"/>
    <property type="match status" value="1"/>
</dbReference>
<comment type="similarity">
    <text evidence="2">Belongs to the ferredoxin--NADP reductase type 1 family.</text>
</comment>
<dbReference type="EMBL" id="LM993665">
    <property type="protein sequence ID" value="VTZ79508.1"/>
    <property type="molecule type" value="Genomic_DNA"/>
</dbReference>
<keyword evidence="5 9" id="KW-0274">FAD</keyword>
<dbReference type="InterPro" id="IPR017938">
    <property type="entry name" value="Riboflavin_synthase-like_b-brl"/>
</dbReference>
<evidence type="ECO:0000256" key="7">
    <source>
        <dbReference type="ARBA" id="ARBA00023002"/>
    </source>
</evidence>
<feature type="binding site" evidence="10">
    <location>
        <position position="268"/>
    </location>
    <ligand>
        <name>NADP(+)</name>
        <dbReference type="ChEBI" id="CHEBI:58349"/>
    </ligand>
</feature>
<dbReference type="InterPro" id="IPR001709">
    <property type="entry name" value="Flavoprot_Pyr_Nucl_cyt_Rdtase"/>
</dbReference>
<reference evidence="13" key="4">
    <citation type="submission" date="2019-05" db="EMBL/GenBank/DDBJ databases">
        <authorList>
            <consortium name="Pathogen Informatics"/>
        </authorList>
    </citation>
    <scope>NUCLEOTIDE SEQUENCE</scope>
    <source>
        <strain evidence="13">17X</strain>
    </source>
</reference>
<sequence length="403" mass="47433">MKRQVVFSFSFSFSFLFLFLFLFLFSFSFSFSFSNASKNVLSYETLNNNVNKYTFLKTNRYKKKCTQRRYSQKEANKYTNLYTVKNPLKCKVINKIKLVRENAKHMVYNLEINHNGLFKYIEGQSCGIIPYYSETDNECNNTKIENDVNCEKNDVNCEKNDVNCEKNDVNCEKNNVNCEKNNVKRKKCARLYSISSSNSYNLSVAIRIHKYEENVNEIKNIKYGYCSGYIENIKKNDDIYLTGAHGNFILSNNIIENNINLILIGTGTGISPFISFLKKLLIYDENNTIKKNTYSGFIHLFYGVYNEDSILYLNELEKFKKLYPNNLHIHYVFSANKKLDGSSFYVQDEIFRKKDEFFHLFNNYQTELYICGHKAIKQQIMNILKSDQNFDASKKKRVHVEVY</sequence>
<dbReference type="InterPro" id="IPR001433">
    <property type="entry name" value="OxRdtase_FAD/NAD-bd"/>
</dbReference>
<keyword evidence="4 9" id="KW-0285">Flavoprotein</keyword>
<dbReference type="VEuPathDB" id="PlasmoDB:PY17X_1123500"/>
<dbReference type="AlphaFoldDB" id="A0A077Y641"/>
<name>A0A077Y641_PLAYE</name>
<feature type="binding site" evidence="10">
    <location>
        <position position="207"/>
    </location>
    <ligand>
        <name>NADP(+)</name>
        <dbReference type="ChEBI" id="CHEBI:58349"/>
    </ligand>
</feature>
<dbReference type="RefSeq" id="XP_022812409.1">
    <property type="nucleotide sequence ID" value="XM_022956516.1"/>
</dbReference>
<evidence type="ECO:0000256" key="4">
    <source>
        <dbReference type="ARBA" id="ARBA00022630"/>
    </source>
</evidence>
<dbReference type="KEGG" id="pyo:PY17X_1123500"/>
<evidence type="ECO:0000256" key="3">
    <source>
        <dbReference type="ARBA" id="ARBA00013223"/>
    </source>
</evidence>
<dbReference type="VEuPathDB" id="PlasmoDB:PYYM_1124400"/>
<evidence type="ECO:0000259" key="11">
    <source>
        <dbReference type="PROSITE" id="PS51384"/>
    </source>
</evidence>
<evidence type="ECO:0000313" key="12">
    <source>
        <dbReference type="EMBL" id="CDU18923.1"/>
    </source>
</evidence>
<dbReference type="SUPFAM" id="SSF52343">
    <property type="entry name" value="Ferredoxin reductase-like, C-terminal NADP-linked domain"/>
    <property type="match status" value="1"/>
</dbReference>
<comment type="cofactor">
    <cofactor evidence="1">
        <name>FAD</name>
        <dbReference type="ChEBI" id="CHEBI:57692"/>
    </cofactor>
</comment>
<dbReference type="VEuPathDB" id="PlasmoDB:Py17XNL_001105632"/>
<dbReference type="PRINTS" id="PR00371">
    <property type="entry name" value="FPNCR"/>
</dbReference>
<evidence type="ECO:0000313" key="14">
    <source>
        <dbReference type="Proteomes" id="UP000072874"/>
    </source>
</evidence>
<dbReference type="PIRSF" id="PIRSF000361">
    <property type="entry name" value="Frd-NADP+_RD"/>
    <property type="match status" value="1"/>
</dbReference>
<evidence type="ECO:0000256" key="10">
    <source>
        <dbReference type="PIRSR" id="PIRSR000361-1"/>
    </source>
</evidence>
<dbReference type="Gene3D" id="3.40.50.80">
    <property type="entry name" value="Nucleotide-binding domain of ferredoxin-NADP reductase (FNR) module"/>
    <property type="match status" value="1"/>
</dbReference>
<dbReference type="OMA" id="GKAWLFM"/>
<evidence type="ECO:0000256" key="9">
    <source>
        <dbReference type="PIRNR" id="PIRNR000361"/>
    </source>
</evidence>
<reference evidence="12" key="3">
    <citation type="submission" date="2014-05" db="EMBL/GenBank/DDBJ databases">
        <authorList>
            <person name="Aslett A.Martin."/>
            <person name="De Silva Nishadi"/>
        </authorList>
    </citation>
    <scope>NUCLEOTIDE SEQUENCE</scope>
    <source>
        <strain evidence="12">YM</strain>
    </source>
</reference>
<evidence type="ECO:0000313" key="13">
    <source>
        <dbReference type="EMBL" id="VTZ79508.1"/>
    </source>
</evidence>